<dbReference type="EMBL" id="MEZV01000050">
    <property type="protein sequence ID" value="OGD65862.1"/>
    <property type="molecule type" value="Genomic_DNA"/>
</dbReference>
<evidence type="ECO:0000256" key="1">
    <source>
        <dbReference type="SAM" id="Phobius"/>
    </source>
</evidence>
<proteinExistence type="predicted"/>
<dbReference type="SUPFAM" id="SSF48452">
    <property type="entry name" value="TPR-like"/>
    <property type="match status" value="1"/>
</dbReference>
<reference evidence="2 3" key="1">
    <citation type="journal article" date="2016" name="Nat. Commun.">
        <title>Thousands of microbial genomes shed light on interconnected biogeochemical processes in an aquifer system.</title>
        <authorList>
            <person name="Anantharaman K."/>
            <person name="Brown C.T."/>
            <person name="Hug L.A."/>
            <person name="Sharon I."/>
            <person name="Castelle C.J."/>
            <person name="Probst A.J."/>
            <person name="Thomas B.C."/>
            <person name="Singh A."/>
            <person name="Wilkins M.J."/>
            <person name="Karaoz U."/>
            <person name="Brodie E.L."/>
            <person name="Williams K.H."/>
            <person name="Hubbard S.S."/>
            <person name="Banfield J.F."/>
        </authorList>
    </citation>
    <scope>NUCLEOTIDE SEQUENCE [LARGE SCALE GENOMIC DNA]</scope>
</reference>
<sequence>MDYYEKGRYSRAIKEFEATLRLYPNLVEAQDYLKKSQEGLSNQPLLAKIADYLSDTTTLIIVIVVIVIVVVGVIAFLKMRKKEQKMEEKVEQLEHEK</sequence>
<name>A0A1F5EEK7_9BACT</name>
<gene>
    <name evidence="2" type="ORF">A3F08_00015</name>
</gene>
<keyword evidence="1" id="KW-0472">Membrane</keyword>
<dbReference type="InterPro" id="IPR011990">
    <property type="entry name" value="TPR-like_helical_dom_sf"/>
</dbReference>
<dbReference type="Proteomes" id="UP000176451">
    <property type="component" value="Unassembled WGS sequence"/>
</dbReference>
<evidence type="ECO:0000313" key="3">
    <source>
        <dbReference type="Proteomes" id="UP000176451"/>
    </source>
</evidence>
<accession>A0A1F5EEK7</accession>
<comment type="caution">
    <text evidence="2">The sequence shown here is derived from an EMBL/GenBank/DDBJ whole genome shotgun (WGS) entry which is preliminary data.</text>
</comment>
<protein>
    <submittedName>
        <fullName evidence="2">Uncharacterized protein</fullName>
    </submittedName>
</protein>
<keyword evidence="1" id="KW-1133">Transmembrane helix</keyword>
<keyword evidence="1" id="KW-0812">Transmembrane</keyword>
<organism evidence="2 3">
    <name type="scientific">Candidatus Berkelbacteria bacterium RIFCSPHIGHO2_12_FULL_36_9</name>
    <dbReference type="NCBI Taxonomy" id="1797469"/>
    <lineage>
        <taxon>Bacteria</taxon>
        <taxon>Candidatus Berkelbacteria</taxon>
    </lineage>
</organism>
<evidence type="ECO:0000313" key="2">
    <source>
        <dbReference type="EMBL" id="OGD65862.1"/>
    </source>
</evidence>
<feature type="transmembrane region" description="Helical" evidence="1">
    <location>
        <begin position="58"/>
        <end position="77"/>
    </location>
</feature>
<dbReference type="AlphaFoldDB" id="A0A1F5EEK7"/>